<dbReference type="GO" id="GO:0046690">
    <property type="term" value="P:response to tellurium ion"/>
    <property type="evidence" value="ECO:0007669"/>
    <property type="project" value="UniProtKB-KW"/>
</dbReference>
<evidence type="ECO:0000259" key="3">
    <source>
        <dbReference type="PROSITE" id="PS50234"/>
    </source>
</evidence>
<dbReference type="RefSeq" id="WP_029096976.1">
    <property type="nucleotide sequence ID" value="NZ_PDDX01000001.1"/>
</dbReference>
<dbReference type="STRING" id="1111728.GCA_000427805_04857"/>
<sequence length="416" mass="45867">MELISGQNVALTASQLTIQVTYQKNGSFGSSDIDLSAFLLTKSEKVRGDWDFIFYNQPQSADNSVGMIGSDGFQVSLNDVHPDIEKIAFTMVIDGADDISRLQSLCLTIQDQASFRVPLTERSEKALILGQLYRHSGVWKFRASGQGYNGGLLPLAQAYGVDAVEDEPAPAQSPAASPSVSLEKKLEIKAPHLVSLVKSIRVSLEKHNLTQVKARVAFVLDASGSMTQQFKRGNVQAVLDRIAALAVQFDDDGSMEVWGFAERFKQYPDVSLDNLQGYIENIRRTPKSGRFEILGGLGGVNNEPPVMDAVIETFKGSKEPVFVVFITDGGISKAKAIKDAIRVSADYPIFWKFVGLGGHNYGILEELDNFTDRLIDNTNFFAIDDFNKMSDDDLYDLLLTEFNDWLKLAKEKGILS</sequence>
<comment type="similarity">
    <text evidence="1">Belongs to the CAPAB/TerDEXZ family.</text>
</comment>
<keyword evidence="2" id="KW-0778">Tellurium resistance</keyword>
<evidence type="ECO:0000256" key="1">
    <source>
        <dbReference type="ARBA" id="ARBA00008775"/>
    </source>
</evidence>
<proteinExistence type="inferred from homology"/>
<keyword evidence="5" id="KW-1185">Reference proteome</keyword>
<evidence type="ECO:0000313" key="5">
    <source>
        <dbReference type="Proteomes" id="UP000224974"/>
    </source>
</evidence>
<dbReference type="EMBL" id="PDDX01000001">
    <property type="protein sequence ID" value="PHI32505.1"/>
    <property type="molecule type" value="Genomic_DNA"/>
</dbReference>
<dbReference type="PANTHER" id="PTHR32097">
    <property type="entry name" value="CAMP-BINDING PROTEIN 1-RELATED"/>
    <property type="match status" value="1"/>
</dbReference>
<evidence type="ECO:0000313" key="4">
    <source>
        <dbReference type="EMBL" id="PHI32505.1"/>
    </source>
</evidence>
<comment type="caution">
    <text evidence="4">The sequence shown here is derived from an EMBL/GenBank/DDBJ whole genome shotgun (WGS) entry which is preliminary data.</text>
</comment>
<organism evidence="4 5">
    <name type="scientific">Budvicia aquatica</name>
    <dbReference type="NCBI Taxonomy" id="82979"/>
    <lineage>
        <taxon>Bacteria</taxon>
        <taxon>Pseudomonadati</taxon>
        <taxon>Pseudomonadota</taxon>
        <taxon>Gammaproteobacteria</taxon>
        <taxon>Enterobacterales</taxon>
        <taxon>Budviciaceae</taxon>
        <taxon>Budvicia</taxon>
    </lineage>
</organism>
<dbReference type="Pfam" id="PF10138">
    <property type="entry name" value="vWA-TerF-like"/>
    <property type="match status" value="1"/>
</dbReference>
<dbReference type="SUPFAM" id="SSF53300">
    <property type="entry name" value="vWA-like"/>
    <property type="match status" value="1"/>
</dbReference>
<dbReference type="AlphaFoldDB" id="A0A2C6DVK2"/>
<dbReference type="InterPro" id="IPR002035">
    <property type="entry name" value="VWF_A"/>
</dbReference>
<dbReference type="OrthoDB" id="5756874at2"/>
<name>A0A2C6DVK2_9GAMM</name>
<dbReference type="InterPro" id="IPR051324">
    <property type="entry name" value="Stress/Tellurium_Resist"/>
</dbReference>
<gene>
    <name evidence="4" type="ORF">CRN84_25935</name>
</gene>
<dbReference type="InterPro" id="IPR019303">
    <property type="entry name" value="vWA_TerF_C"/>
</dbReference>
<protein>
    <submittedName>
        <fullName evidence="4">Tellurium resistance protein TerF</fullName>
    </submittedName>
</protein>
<dbReference type="PANTHER" id="PTHR32097:SF4">
    <property type="entry name" value="GENERAL STRESS PROTEIN 16U"/>
    <property type="match status" value="1"/>
</dbReference>
<dbReference type="SMART" id="SM00327">
    <property type="entry name" value="VWA"/>
    <property type="match status" value="1"/>
</dbReference>
<dbReference type="Gene3D" id="3.40.50.410">
    <property type="entry name" value="von Willebrand factor, type A domain"/>
    <property type="match status" value="1"/>
</dbReference>
<dbReference type="InterPro" id="IPR036465">
    <property type="entry name" value="vWFA_dom_sf"/>
</dbReference>
<dbReference type="InterPro" id="IPR003325">
    <property type="entry name" value="TerD"/>
</dbReference>
<dbReference type="Pfam" id="PF02342">
    <property type="entry name" value="TerD"/>
    <property type="match status" value="1"/>
</dbReference>
<feature type="domain" description="VWFA" evidence="3">
    <location>
        <begin position="215"/>
        <end position="398"/>
    </location>
</feature>
<reference evidence="5" key="1">
    <citation type="submission" date="2017-09" db="EMBL/GenBank/DDBJ databases">
        <title>FDA dAtabase for Regulatory Grade micrObial Sequences (FDA-ARGOS): Supporting development and validation of Infectious Disease Dx tests.</title>
        <authorList>
            <person name="Minogue T."/>
            <person name="Wolcott M."/>
            <person name="Wasieloski L."/>
            <person name="Aguilar W."/>
            <person name="Moore D."/>
            <person name="Tallon L."/>
            <person name="Sadzewicz L."/>
            <person name="Ott S."/>
            <person name="Zhao X."/>
            <person name="Nagaraj S."/>
            <person name="Vavikolanu K."/>
            <person name="Aluvathingal J."/>
            <person name="Nadendla S."/>
            <person name="Sichtig H."/>
        </authorList>
    </citation>
    <scope>NUCLEOTIDE SEQUENCE [LARGE SCALE GENOMIC DNA]</scope>
    <source>
        <strain evidence="5">FDAARGOS_387</strain>
    </source>
</reference>
<dbReference type="PROSITE" id="PS50234">
    <property type="entry name" value="VWFA"/>
    <property type="match status" value="1"/>
</dbReference>
<evidence type="ECO:0000256" key="2">
    <source>
        <dbReference type="ARBA" id="ARBA00022686"/>
    </source>
</evidence>
<dbReference type="Gene3D" id="2.60.60.30">
    <property type="entry name" value="sav2460 like domains"/>
    <property type="match status" value="1"/>
</dbReference>
<dbReference type="Proteomes" id="UP000224974">
    <property type="component" value="Unassembled WGS sequence"/>
</dbReference>
<dbReference type="CDD" id="cd06974">
    <property type="entry name" value="TerD_like"/>
    <property type="match status" value="1"/>
</dbReference>
<accession>A0A2C6DVK2</accession>